<comment type="similarity">
    <text evidence="2">Belongs to the glycosyl hydrolase 51 family.</text>
</comment>
<organism evidence="9 10">
    <name type="scientific">Bifidobacterium oedipodis</name>
    <dbReference type="NCBI Taxonomy" id="2675322"/>
    <lineage>
        <taxon>Bacteria</taxon>
        <taxon>Bacillati</taxon>
        <taxon>Actinomycetota</taxon>
        <taxon>Actinomycetes</taxon>
        <taxon>Bifidobacteriales</taxon>
        <taxon>Bifidobacteriaceae</taxon>
        <taxon>Bifidobacterium</taxon>
    </lineage>
</organism>
<comment type="caution">
    <text evidence="9">The sequence shown here is derived from an EMBL/GenBank/DDBJ whole genome shotgun (WGS) entry which is preliminary data.</text>
</comment>
<evidence type="ECO:0000313" key="10">
    <source>
        <dbReference type="Proteomes" id="UP000532194"/>
    </source>
</evidence>
<sequence length="524" mass="59002">MTISTASAATQNSENRIVINPARTIGTVDPNVFGSFLENLHRCIYGGVYDPDSPVADERGFRKDVMEGAKTMGVTNVRFPGGCWAPYYHFYDGIGPKENRPKTLWRSYYGEPQNDFGTDEFVEWCREIGAEPYICVNMGTGTVEEARNWVEYCNAPVGSQWADKRAANGHPEPFNVKYWSLGNEIEGKWELGYCDNGHDYVKKAREFAMAMKAADPNIILVANGAHFPIIDGYYSAPGGRYPEPADNWNRTVLDEMFGYIDYISMHDYIGNDYKDRIRDKLADMTQEEIHYYLAEGMGFLEDAYQIVRQDIKLVQHKHSNLKPIGIALDEYNPWYQEDNVTFSPYNLSDALLVGQYFNIFLRNADVATLCNMAQLVNTLPALVVEPGTDRYYRQPISFIPEMFLPNRDATAVDTWTKSTRRKGWYYPDIPLIDASATLDDNSRTLTVNIVNNDAANEQSVAIEALGLELGDYTARTLTGDLADRNDFDHPNAIEPTTTNGTLQQDGTVTLSPASVTVLRFALHG</sequence>
<evidence type="ECO:0000256" key="4">
    <source>
        <dbReference type="ARBA" id="ARBA00012670"/>
    </source>
</evidence>
<dbReference type="RefSeq" id="WP_169172431.1">
    <property type="nucleotide sequence ID" value="NZ_JAAIII010000004.1"/>
</dbReference>
<dbReference type="GO" id="GO:0000272">
    <property type="term" value="P:polysaccharide catabolic process"/>
    <property type="evidence" value="ECO:0007669"/>
    <property type="project" value="TreeGrafter"/>
</dbReference>
<dbReference type="InterPro" id="IPR017853">
    <property type="entry name" value="GH"/>
</dbReference>
<keyword evidence="6" id="KW-0119">Carbohydrate metabolism</keyword>
<comment type="catalytic activity">
    <reaction evidence="1">
        <text>Hydrolysis of terminal non-reducing alpha-L-arabinofuranoside residues in alpha-L-arabinosides.</text>
        <dbReference type="EC" id="3.2.1.55"/>
    </reaction>
</comment>
<gene>
    <name evidence="9" type="ORF">G1C95_1608</name>
</gene>
<dbReference type="GO" id="GO:0046373">
    <property type="term" value="P:L-arabinose metabolic process"/>
    <property type="evidence" value="ECO:0007669"/>
    <property type="project" value="InterPro"/>
</dbReference>
<dbReference type="AlphaFoldDB" id="A0A7Y0ESB6"/>
<dbReference type="EC" id="3.2.1.55" evidence="4"/>
<dbReference type="Gene3D" id="3.20.20.80">
    <property type="entry name" value="Glycosidases"/>
    <property type="match status" value="1"/>
</dbReference>
<evidence type="ECO:0000256" key="6">
    <source>
        <dbReference type="ARBA" id="ARBA00023277"/>
    </source>
</evidence>
<evidence type="ECO:0000256" key="5">
    <source>
        <dbReference type="ARBA" id="ARBA00022801"/>
    </source>
</evidence>
<proteinExistence type="inferred from homology"/>
<dbReference type="Proteomes" id="UP000532194">
    <property type="component" value="Unassembled WGS sequence"/>
</dbReference>
<evidence type="ECO:0000256" key="3">
    <source>
        <dbReference type="ARBA" id="ARBA00011165"/>
    </source>
</evidence>
<dbReference type="SUPFAM" id="SSF51445">
    <property type="entry name" value="(Trans)glycosidases"/>
    <property type="match status" value="1"/>
</dbReference>
<comment type="subunit">
    <text evidence="3">Homohexamer; trimer of dimers.</text>
</comment>
<dbReference type="SMART" id="SM00813">
    <property type="entry name" value="Alpha-L-AF_C"/>
    <property type="match status" value="1"/>
</dbReference>
<evidence type="ECO:0000313" key="9">
    <source>
        <dbReference type="EMBL" id="NMM94421.1"/>
    </source>
</evidence>
<dbReference type="Pfam" id="PF06964">
    <property type="entry name" value="Alpha-L-AF_C"/>
    <property type="match status" value="1"/>
</dbReference>
<feature type="domain" description="Alpha-L-arabinofuranosidase C-terminal" evidence="8">
    <location>
        <begin position="329"/>
        <end position="514"/>
    </location>
</feature>
<dbReference type="InterPro" id="IPR013780">
    <property type="entry name" value="Glyco_hydro_b"/>
</dbReference>
<dbReference type="Pfam" id="PF22848">
    <property type="entry name" value="ASD1_dom"/>
    <property type="match status" value="1"/>
</dbReference>
<dbReference type="GO" id="GO:0046556">
    <property type="term" value="F:alpha-L-arabinofuranosidase activity"/>
    <property type="evidence" value="ECO:0007669"/>
    <property type="project" value="UniProtKB-EC"/>
</dbReference>
<evidence type="ECO:0000256" key="2">
    <source>
        <dbReference type="ARBA" id="ARBA00007186"/>
    </source>
</evidence>
<dbReference type="InterPro" id="IPR055235">
    <property type="entry name" value="ASD1_cat"/>
</dbReference>
<dbReference type="PANTHER" id="PTHR43576">
    <property type="entry name" value="ALPHA-L-ARABINOFURANOSIDASE C-RELATED"/>
    <property type="match status" value="1"/>
</dbReference>
<dbReference type="EMBL" id="JAAIII010000004">
    <property type="protein sequence ID" value="NMM94421.1"/>
    <property type="molecule type" value="Genomic_DNA"/>
</dbReference>
<evidence type="ECO:0000256" key="1">
    <source>
        <dbReference type="ARBA" id="ARBA00001462"/>
    </source>
</evidence>
<dbReference type="Gene3D" id="2.60.40.1180">
    <property type="entry name" value="Golgi alpha-mannosidase II"/>
    <property type="match status" value="1"/>
</dbReference>
<dbReference type="PANTHER" id="PTHR43576:SF3">
    <property type="entry name" value="ALPHA-L-ARABINOFURANOSIDASE C"/>
    <property type="match status" value="1"/>
</dbReference>
<reference evidence="9 10" key="1">
    <citation type="submission" date="2020-02" db="EMBL/GenBank/DDBJ databases">
        <title>Characterization of phylogenetic diversity of novel bifidobacterial species isolated in Czech ZOOs.</title>
        <authorList>
            <person name="Lugli G.A."/>
            <person name="Vera N.B."/>
            <person name="Ventura M."/>
        </authorList>
    </citation>
    <scope>NUCLEOTIDE SEQUENCE [LARGE SCALE GENOMIC DNA]</scope>
    <source>
        <strain evidence="9 10">DSM 109957</strain>
    </source>
</reference>
<keyword evidence="7" id="KW-0326">Glycosidase</keyword>
<keyword evidence="10" id="KW-1185">Reference proteome</keyword>
<accession>A0A7Y0ESB6</accession>
<keyword evidence="5" id="KW-0378">Hydrolase</keyword>
<dbReference type="InterPro" id="IPR010720">
    <property type="entry name" value="Alpha-L-AF_C"/>
</dbReference>
<evidence type="ECO:0000256" key="7">
    <source>
        <dbReference type="ARBA" id="ARBA00023295"/>
    </source>
</evidence>
<name>A0A7Y0ESB6_9BIFI</name>
<evidence type="ECO:0000259" key="8">
    <source>
        <dbReference type="SMART" id="SM00813"/>
    </source>
</evidence>
<protein>
    <recommendedName>
        <fullName evidence="4">non-reducing end alpha-L-arabinofuranosidase</fullName>
        <ecNumber evidence="4">3.2.1.55</ecNumber>
    </recommendedName>
</protein>
<dbReference type="SUPFAM" id="SSF51011">
    <property type="entry name" value="Glycosyl hydrolase domain"/>
    <property type="match status" value="1"/>
</dbReference>